<organism evidence="8 9">
    <name type="scientific">Sinomonas cellulolyticus</name>
    <dbReference type="NCBI Taxonomy" id="2801916"/>
    <lineage>
        <taxon>Bacteria</taxon>
        <taxon>Bacillati</taxon>
        <taxon>Actinomycetota</taxon>
        <taxon>Actinomycetes</taxon>
        <taxon>Micrococcales</taxon>
        <taxon>Micrococcaceae</taxon>
        <taxon>Sinomonas</taxon>
    </lineage>
</organism>
<comment type="caution">
    <text evidence="8">The sequence shown here is derived from an EMBL/GenBank/DDBJ whole genome shotgun (WGS) entry which is preliminary data.</text>
</comment>
<evidence type="ECO:0000256" key="1">
    <source>
        <dbReference type="ARBA" id="ARBA00004141"/>
    </source>
</evidence>
<evidence type="ECO:0000256" key="5">
    <source>
        <dbReference type="ARBA" id="ARBA00022989"/>
    </source>
</evidence>
<feature type="transmembrane region" description="Helical" evidence="7">
    <location>
        <begin position="58"/>
        <end position="83"/>
    </location>
</feature>
<name>A0ABS1JXE3_9MICC</name>
<accession>A0ABS1JXE3</accession>
<evidence type="ECO:0000256" key="4">
    <source>
        <dbReference type="ARBA" id="ARBA00022692"/>
    </source>
</evidence>
<dbReference type="InterPro" id="IPR004776">
    <property type="entry name" value="Mem_transp_PIN-like"/>
</dbReference>
<protein>
    <submittedName>
        <fullName evidence="8">AEC family transporter</fullName>
    </submittedName>
</protein>
<feature type="transmembrane region" description="Helical" evidence="7">
    <location>
        <begin position="34"/>
        <end position="52"/>
    </location>
</feature>
<keyword evidence="9" id="KW-1185">Reference proteome</keyword>
<keyword evidence="5 7" id="KW-1133">Transmembrane helix</keyword>
<feature type="transmembrane region" description="Helical" evidence="7">
    <location>
        <begin position="95"/>
        <end position="117"/>
    </location>
</feature>
<feature type="transmembrane region" description="Helical" evidence="7">
    <location>
        <begin position="258"/>
        <end position="278"/>
    </location>
</feature>
<feature type="transmembrane region" description="Helical" evidence="7">
    <location>
        <begin position="190"/>
        <end position="213"/>
    </location>
</feature>
<feature type="transmembrane region" description="Helical" evidence="7">
    <location>
        <begin position="234"/>
        <end position="252"/>
    </location>
</feature>
<keyword evidence="6 7" id="KW-0472">Membrane</keyword>
<dbReference type="Pfam" id="PF03547">
    <property type="entry name" value="Mem_trans"/>
    <property type="match status" value="1"/>
</dbReference>
<feature type="transmembrane region" description="Helical" evidence="7">
    <location>
        <begin position="164"/>
        <end position="184"/>
    </location>
</feature>
<evidence type="ECO:0000256" key="2">
    <source>
        <dbReference type="ARBA" id="ARBA00022448"/>
    </source>
</evidence>
<evidence type="ECO:0000313" key="8">
    <source>
        <dbReference type="EMBL" id="MBL0703955.1"/>
    </source>
</evidence>
<sequence length="312" mass="32418">MTGVLAGFWVVWAIIGAGWLMARLRLLGEGAQGVLSRLSFFVASPALLLETLSKANLAAVFSSHLLVIAASSTAVGLLSFAVFRWLRGRDLPETLISSMSSAVANSGNLGIPISVFVLGDASYVAPLLIFQLALFTPAYLLLLDGTTATAKPGAARVTQFVLPVVTNPNIIGSLIGLALAATAWTPPEVIMQPIHLIGGAAIPAMLMAFGISLHGSRPLQPAHGRRIDTAIATGLKILVHPLIAFLLGRFVLGLDGHSLFAAVVATALPTAQNVYVAAQRYERGIVVAKDTVLITTVVAVPAMAAMAAFLAA</sequence>
<keyword evidence="4 7" id="KW-0812">Transmembrane</keyword>
<gene>
    <name evidence="8" type="ORF">JJE72_00360</name>
</gene>
<evidence type="ECO:0000256" key="6">
    <source>
        <dbReference type="ARBA" id="ARBA00023136"/>
    </source>
</evidence>
<dbReference type="EMBL" id="JAERRC010000001">
    <property type="protein sequence ID" value="MBL0703955.1"/>
    <property type="molecule type" value="Genomic_DNA"/>
</dbReference>
<feature type="transmembrane region" description="Helical" evidence="7">
    <location>
        <begin position="290"/>
        <end position="311"/>
    </location>
</feature>
<keyword evidence="2" id="KW-0813">Transport</keyword>
<keyword evidence="3" id="KW-1003">Cell membrane</keyword>
<evidence type="ECO:0000313" key="9">
    <source>
        <dbReference type="Proteomes" id="UP000639051"/>
    </source>
</evidence>
<comment type="subcellular location">
    <subcellularLocation>
        <location evidence="1">Membrane</location>
        <topology evidence="1">Multi-pass membrane protein</topology>
    </subcellularLocation>
</comment>
<evidence type="ECO:0000256" key="3">
    <source>
        <dbReference type="ARBA" id="ARBA00022475"/>
    </source>
</evidence>
<feature type="transmembrane region" description="Helical" evidence="7">
    <location>
        <begin position="6"/>
        <end position="22"/>
    </location>
</feature>
<reference evidence="8 9" key="1">
    <citation type="submission" date="2021-01" db="EMBL/GenBank/DDBJ databases">
        <title>Genome public.</title>
        <authorList>
            <person name="Liu C."/>
            <person name="Sun Q."/>
        </authorList>
    </citation>
    <scope>NUCLEOTIDE SEQUENCE [LARGE SCALE GENOMIC DNA]</scope>
    <source>
        <strain evidence="8 9">JC656</strain>
    </source>
</reference>
<dbReference type="PANTHER" id="PTHR36838">
    <property type="entry name" value="AUXIN EFFLUX CARRIER FAMILY PROTEIN"/>
    <property type="match status" value="1"/>
</dbReference>
<feature type="transmembrane region" description="Helical" evidence="7">
    <location>
        <begin position="123"/>
        <end position="143"/>
    </location>
</feature>
<proteinExistence type="predicted"/>
<dbReference type="Proteomes" id="UP000639051">
    <property type="component" value="Unassembled WGS sequence"/>
</dbReference>
<dbReference type="RefSeq" id="WP_189694888.1">
    <property type="nucleotide sequence ID" value="NZ_BNCM01000014.1"/>
</dbReference>
<evidence type="ECO:0000256" key="7">
    <source>
        <dbReference type="SAM" id="Phobius"/>
    </source>
</evidence>
<dbReference type="PANTHER" id="PTHR36838:SF1">
    <property type="entry name" value="SLR1864 PROTEIN"/>
    <property type="match status" value="1"/>
</dbReference>